<feature type="compositionally biased region" description="Pro residues" evidence="1">
    <location>
        <begin position="70"/>
        <end position="84"/>
    </location>
</feature>
<dbReference type="AlphaFoldDB" id="A0A9W7BVH7"/>
<evidence type="ECO:0000313" key="3">
    <source>
        <dbReference type="Proteomes" id="UP001165160"/>
    </source>
</evidence>
<keyword evidence="3" id="KW-1185">Reference proteome</keyword>
<feature type="region of interest" description="Disordered" evidence="1">
    <location>
        <begin position="45"/>
        <end position="126"/>
    </location>
</feature>
<accession>A0A9W7BVH7</accession>
<dbReference type="Proteomes" id="UP001165160">
    <property type="component" value="Unassembled WGS sequence"/>
</dbReference>
<proteinExistence type="predicted"/>
<protein>
    <submittedName>
        <fullName evidence="2">Uncharacterized protein</fullName>
    </submittedName>
</protein>
<feature type="compositionally biased region" description="Low complexity" evidence="1">
    <location>
        <begin position="85"/>
        <end position="104"/>
    </location>
</feature>
<dbReference type="EMBL" id="BRXX01000164">
    <property type="protein sequence ID" value="GMH95206.1"/>
    <property type="molecule type" value="Genomic_DNA"/>
</dbReference>
<evidence type="ECO:0000313" key="2">
    <source>
        <dbReference type="EMBL" id="GMH95206.1"/>
    </source>
</evidence>
<name>A0A9W7BVH7_9STRA</name>
<comment type="caution">
    <text evidence="2">The sequence shown here is derived from an EMBL/GenBank/DDBJ whole genome shotgun (WGS) entry which is preliminary data.</text>
</comment>
<sequence length="232" mass="25536">MSTDRSQIRNKFLRTIGITDEAAVRAPAPVGASCLGNVRRWSEELKYTESPKSSSRFSSHSRSIPSEHQYPPPSSGSSSPPPPLSSSSYSGSSFDSSSSSSSVSYDARSEPPTSIGASPSTPPTKRLRSNLASENPHLISKSKRITFHNSVSVLPIPLRTEYSTRASSLMWSSASELWENASRNALEFGSEGWNWKECLEDDRMIYWRNEKVHPVHFVNSTTGQQHIGGDSR</sequence>
<gene>
    <name evidence="2" type="ORF">TrVE_jg12942</name>
</gene>
<reference evidence="3" key="1">
    <citation type="journal article" date="2023" name="Commun. Biol.">
        <title>Genome analysis of Parmales, the sister group of diatoms, reveals the evolutionary specialization of diatoms from phago-mixotrophs to photoautotrophs.</title>
        <authorList>
            <person name="Ban H."/>
            <person name="Sato S."/>
            <person name="Yoshikawa S."/>
            <person name="Yamada K."/>
            <person name="Nakamura Y."/>
            <person name="Ichinomiya M."/>
            <person name="Sato N."/>
            <person name="Blanc-Mathieu R."/>
            <person name="Endo H."/>
            <person name="Kuwata A."/>
            <person name="Ogata H."/>
        </authorList>
    </citation>
    <scope>NUCLEOTIDE SEQUENCE [LARGE SCALE GENOMIC DNA]</scope>
    <source>
        <strain evidence="3">NIES 3699</strain>
    </source>
</reference>
<feature type="compositionally biased region" description="Low complexity" evidence="1">
    <location>
        <begin position="50"/>
        <end position="68"/>
    </location>
</feature>
<evidence type="ECO:0000256" key="1">
    <source>
        <dbReference type="SAM" id="MobiDB-lite"/>
    </source>
</evidence>
<organism evidence="2 3">
    <name type="scientific">Triparma verrucosa</name>
    <dbReference type="NCBI Taxonomy" id="1606542"/>
    <lineage>
        <taxon>Eukaryota</taxon>
        <taxon>Sar</taxon>
        <taxon>Stramenopiles</taxon>
        <taxon>Ochrophyta</taxon>
        <taxon>Bolidophyceae</taxon>
        <taxon>Parmales</taxon>
        <taxon>Triparmaceae</taxon>
        <taxon>Triparma</taxon>
    </lineage>
</organism>